<evidence type="ECO:0000256" key="4">
    <source>
        <dbReference type="ARBA" id="ARBA00022989"/>
    </source>
</evidence>
<dbReference type="Pfam" id="PF01943">
    <property type="entry name" value="Polysacc_synt"/>
    <property type="match status" value="1"/>
</dbReference>
<proteinExistence type="predicted"/>
<accession>A0AAW6E6S0</accession>
<evidence type="ECO:0000313" key="7">
    <source>
        <dbReference type="EMBL" id="MDB8743716.1"/>
    </source>
</evidence>
<evidence type="ECO:0000256" key="2">
    <source>
        <dbReference type="ARBA" id="ARBA00022475"/>
    </source>
</evidence>
<feature type="transmembrane region" description="Helical" evidence="6">
    <location>
        <begin position="12"/>
        <end position="30"/>
    </location>
</feature>
<feature type="transmembrane region" description="Helical" evidence="6">
    <location>
        <begin position="383"/>
        <end position="401"/>
    </location>
</feature>
<feature type="transmembrane region" description="Helical" evidence="6">
    <location>
        <begin position="252"/>
        <end position="271"/>
    </location>
</feature>
<protein>
    <submittedName>
        <fullName evidence="7">Flippase</fullName>
    </submittedName>
</protein>
<dbReference type="InterPro" id="IPR050833">
    <property type="entry name" value="Poly_Biosynth_Transport"/>
</dbReference>
<name>A0AAW6E6S0_9FIRM</name>
<feature type="transmembrane region" description="Helical" evidence="6">
    <location>
        <begin position="116"/>
        <end position="139"/>
    </location>
</feature>
<dbReference type="CDD" id="cd13128">
    <property type="entry name" value="MATE_Wzx_like"/>
    <property type="match status" value="1"/>
</dbReference>
<feature type="transmembrane region" description="Helical" evidence="6">
    <location>
        <begin position="170"/>
        <end position="192"/>
    </location>
</feature>
<dbReference type="Proteomes" id="UP001211015">
    <property type="component" value="Unassembled WGS sequence"/>
</dbReference>
<dbReference type="EMBL" id="JAQMLV010000002">
    <property type="protein sequence ID" value="MDB8743716.1"/>
    <property type="molecule type" value="Genomic_DNA"/>
</dbReference>
<dbReference type="PANTHER" id="PTHR30250">
    <property type="entry name" value="PST FAMILY PREDICTED COLANIC ACID TRANSPORTER"/>
    <property type="match status" value="1"/>
</dbReference>
<feature type="transmembrane region" description="Helical" evidence="6">
    <location>
        <begin position="291"/>
        <end position="313"/>
    </location>
</feature>
<gene>
    <name evidence="7" type="ORF">PNU62_01665</name>
</gene>
<keyword evidence="2" id="KW-1003">Cell membrane</keyword>
<evidence type="ECO:0000256" key="6">
    <source>
        <dbReference type="SAM" id="Phobius"/>
    </source>
</evidence>
<reference evidence="7" key="1">
    <citation type="submission" date="2023-01" db="EMBL/GenBank/DDBJ databases">
        <title>Human gut microbiome strain richness.</title>
        <authorList>
            <person name="Chen-Liaw A."/>
        </authorList>
    </citation>
    <scope>NUCLEOTIDE SEQUENCE</scope>
    <source>
        <strain evidence="7">1001275st1_F4_1001275B_160808</strain>
    </source>
</reference>
<feature type="transmembrane region" description="Helical" evidence="6">
    <location>
        <begin position="441"/>
        <end position="465"/>
    </location>
</feature>
<evidence type="ECO:0000256" key="1">
    <source>
        <dbReference type="ARBA" id="ARBA00004651"/>
    </source>
</evidence>
<dbReference type="GO" id="GO:0005886">
    <property type="term" value="C:plasma membrane"/>
    <property type="evidence" value="ECO:0007669"/>
    <property type="project" value="UniProtKB-SubCell"/>
</dbReference>
<comment type="caution">
    <text evidence="7">The sequence shown here is derived from an EMBL/GenBank/DDBJ whole genome shotgun (WGS) entry which is preliminary data.</text>
</comment>
<dbReference type="InterPro" id="IPR002797">
    <property type="entry name" value="Polysacc_synth"/>
</dbReference>
<feature type="transmembrane region" description="Helical" evidence="6">
    <location>
        <begin position="325"/>
        <end position="346"/>
    </location>
</feature>
<feature type="transmembrane region" description="Helical" evidence="6">
    <location>
        <begin position="85"/>
        <end position="110"/>
    </location>
</feature>
<feature type="transmembrane region" description="Helical" evidence="6">
    <location>
        <begin position="358"/>
        <end position="377"/>
    </location>
</feature>
<feature type="transmembrane region" description="Helical" evidence="6">
    <location>
        <begin position="213"/>
        <end position="229"/>
    </location>
</feature>
<feature type="transmembrane region" description="Helical" evidence="6">
    <location>
        <begin position="42"/>
        <end position="64"/>
    </location>
</feature>
<keyword evidence="5 6" id="KW-0472">Membrane</keyword>
<evidence type="ECO:0000256" key="3">
    <source>
        <dbReference type="ARBA" id="ARBA00022692"/>
    </source>
</evidence>
<dbReference type="AlphaFoldDB" id="A0AAW6E6S0"/>
<feature type="transmembrane region" description="Helical" evidence="6">
    <location>
        <begin position="146"/>
        <end position="164"/>
    </location>
</feature>
<feature type="transmembrane region" description="Helical" evidence="6">
    <location>
        <begin position="413"/>
        <end position="435"/>
    </location>
</feature>
<sequence>MKQVKVASIKTNFIYNTAYQIMAIVVPLITTPYLSRVLGAEYIGIFSYAFSVVYYFGLFAMLGVNNYGNRSIAAIRDDEDARSKTFWSIYFFQIVTSLMMFVLYVMYIAILCDDKTIGWIMIPYIISCGLDINWFFFGIEQFKLTTIRNIFIKIFSIVGIFIFVKKPTDVYLYALIYVLSQFLSQVILWVSIGKYVRKCKIHFSDITQHIKPNIILFIPLLAISLYKIMDKIMLGAIVSKVEVGYYESSERVIQVPVALINSLGTVMLPRISNLIANNERKQSEKYLRKSISFAMFLSFSMGFGIMAVAKEFVPVFYGQGFEKCVLIFQVLLPSCFFLAFANVIRTQYLIPNKMDKEFTVSIITGAMVNFTINLILIPKFASIGAGVGTLCAEASVCLMQCTFVRKKVNLRQYLIDICPFFIAGLVMYFSLQNIVLKNNGLVAIAIKIFLGIVIYGIVLAMYVLIQKSGRNR</sequence>
<comment type="subcellular location">
    <subcellularLocation>
        <location evidence="1">Cell membrane</location>
        <topology evidence="1">Multi-pass membrane protein</topology>
    </subcellularLocation>
</comment>
<keyword evidence="4 6" id="KW-1133">Transmembrane helix</keyword>
<dbReference type="RefSeq" id="WP_207739416.1">
    <property type="nucleotide sequence ID" value="NZ_JADNGL010000002.1"/>
</dbReference>
<evidence type="ECO:0000313" key="8">
    <source>
        <dbReference type="Proteomes" id="UP001211015"/>
    </source>
</evidence>
<keyword evidence="3 6" id="KW-0812">Transmembrane</keyword>
<evidence type="ECO:0000256" key="5">
    <source>
        <dbReference type="ARBA" id="ARBA00023136"/>
    </source>
</evidence>
<dbReference type="PANTHER" id="PTHR30250:SF11">
    <property type="entry name" value="O-ANTIGEN TRANSPORTER-RELATED"/>
    <property type="match status" value="1"/>
</dbReference>
<organism evidence="7 8">
    <name type="scientific">Ruminococcus bicirculans</name>
    <name type="common">ex Wegman et al. 2014</name>
    <dbReference type="NCBI Taxonomy" id="1160721"/>
    <lineage>
        <taxon>Bacteria</taxon>
        <taxon>Bacillati</taxon>
        <taxon>Bacillota</taxon>
        <taxon>Clostridia</taxon>
        <taxon>Eubacteriales</taxon>
        <taxon>Oscillospiraceae</taxon>
        <taxon>Ruminococcus</taxon>
    </lineage>
</organism>